<dbReference type="InterPro" id="IPR023214">
    <property type="entry name" value="HAD_sf"/>
</dbReference>
<dbReference type="InterPro" id="IPR006439">
    <property type="entry name" value="HAD-SF_hydro_IA"/>
</dbReference>
<dbReference type="Gene3D" id="1.10.150.240">
    <property type="entry name" value="Putative phosphatase, domain 2"/>
    <property type="match status" value="1"/>
</dbReference>
<dbReference type="SFLD" id="SFLDS00003">
    <property type="entry name" value="Haloacid_Dehalogenase"/>
    <property type="match status" value="1"/>
</dbReference>
<dbReference type="Pfam" id="PF00702">
    <property type="entry name" value="Hydrolase"/>
    <property type="match status" value="1"/>
</dbReference>
<dbReference type="Gene3D" id="3.40.50.1000">
    <property type="entry name" value="HAD superfamily/HAD-like"/>
    <property type="match status" value="1"/>
</dbReference>
<keyword evidence="2" id="KW-1185">Reference proteome</keyword>
<evidence type="ECO:0000313" key="2">
    <source>
        <dbReference type="Proteomes" id="UP001145021"/>
    </source>
</evidence>
<dbReference type="AlphaFoldDB" id="A0A9W7XGI7"/>
<dbReference type="NCBIfam" id="TIGR01509">
    <property type="entry name" value="HAD-SF-IA-v3"/>
    <property type="match status" value="1"/>
</dbReference>
<dbReference type="PANTHER" id="PTHR43481">
    <property type="entry name" value="FRUCTOSE-1-PHOSPHATE PHOSPHATASE"/>
    <property type="match status" value="1"/>
</dbReference>
<dbReference type="SUPFAM" id="SSF56784">
    <property type="entry name" value="HAD-like"/>
    <property type="match status" value="1"/>
</dbReference>
<accession>A0A9W7XGI7</accession>
<comment type="caution">
    <text evidence="1">The sequence shown here is derived from an EMBL/GenBank/DDBJ whole genome shotgun (WGS) entry which is preliminary data.</text>
</comment>
<proteinExistence type="predicted"/>
<dbReference type="InterPro" id="IPR051806">
    <property type="entry name" value="HAD-like_SPP"/>
</dbReference>
<protein>
    <recommendedName>
        <fullName evidence="3">HAD-like protein</fullName>
    </recommendedName>
</protein>
<sequence>MNIKTATNIQAILFDLDGTLISTLEVTEQVYSTHALQYNIDPQAIIDFCHGVPTLQVLQKFFPPTTHTKEYAETLELQAVNMLEGLRVIPGARQLVDSLVPGTWAIFTSGLPKLAVPRMRYLEIPVPGVLITPQDVSRGKPFPEGYCLAAERLGKDVDRCVVFEDAPAGIKAGVDAGALVIGVRTLLDHESLKHAGALFTVKDMTKVRVEYTGNEMTVFIDESD</sequence>
<evidence type="ECO:0008006" key="3">
    <source>
        <dbReference type="Google" id="ProtNLM"/>
    </source>
</evidence>
<evidence type="ECO:0000313" key="1">
    <source>
        <dbReference type="EMBL" id="KAJ1642446.1"/>
    </source>
</evidence>
<dbReference type="GO" id="GO:0050308">
    <property type="term" value="F:sugar-phosphatase activity"/>
    <property type="evidence" value="ECO:0007669"/>
    <property type="project" value="TreeGrafter"/>
</dbReference>
<dbReference type="EMBL" id="JANBOH010000399">
    <property type="protein sequence ID" value="KAJ1642446.1"/>
    <property type="molecule type" value="Genomic_DNA"/>
</dbReference>
<name>A0A9W7XGI7_9FUNG</name>
<dbReference type="InterPro" id="IPR036412">
    <property type="entry name" value="HAD-like_sf"/>
</dbReference>
<gene>
    <name evidence="1" type="ORF">LPJ64_005707</name>
</gene>
<dbReference type="SFLD" id="SFLDG01129">
    <property type="entry name" value="C1.5:_HAD__Beta-PGM__Phosphata"/>
    <property type="match status" value="1"/>
</dbReference>
<reference evidence="1" key="1">
    <citation type="submission" date="2022-07" db="EMBL/GenBank/DDBJ databases">
        <title>Phylogenomic reconstructions and comparative analyses of Kickxellomycotina fungi.</title>
        <authorList>
            <person name="Reynolds N.K."/>
            <person name="Stajich J.E."/>
            <person name="Barry K."/>
            <person name="Grigoriev I.V."/>
            <person name="Crous P."/>
            <person name="Smith M.E."/>
        </authorList>
    </citation>
    <scope>NUCLEOTIDE SEQUENCE</scope>
    <source>
        <strain evidence="1">NBRC 105413</strain>
    </source>
</reference>
<dbReference type="Proteomes" id="UP001145021">
    <property type="component" value="Unassembled WGS sequence"/>
</dbReference>
<dbReference type="PANTHER" id="PTHR43481:SF4">
    <property type="entry name" value="GLYCEROL-1-PHOSPHATE PHOSPHOHYDROLASE 1-RELATED"/>
    <property type="match status" value="1"/>
</dbReference>
<organism evidence="1 2">
    <name type="scientific">Coemansia asiatica</name>
    <dbReference type="NCBI Taxonomy" id="1052880"/>
    <lineage>
        <taxon>Eukaryota</taxon>
        <taxon>Fungi</taxon>
        <taxon>Fungi incertae sedis</taxon>
        <taxon>Zoopagomycota</taxon>
        <taxon>Kickxellomycotina</taxon>
        <taxon>Kickxellomycetes</taxon>
        <taxon>Kickxellales</taxon>
        <taxon>Kickxellaceae</taxon>
        <taxon>Coemansia</taxon>
    </lineage>
</organism>
<dbReference type="InterPro" id="IPR023198">
    <property type="entry name" value="PGP-like_dom2"/>
</dbReference>